<dbReference type="Proteomes" id="UP000277928">
    <property type="component" value="Unassembled WGS sequence"/>
</dbReference>
<dbReference type="Gene3D" id="4.10.260.10">
    <property type="entry name" value="Transducin (heterotrimeric G protein), gamma chain"/>
    <property type="match status" value="1"/>
</dbReference>
<dbReference type="InterPro" id="IPR015898">
    <property type="entry name" value="G-protein_gamma-like_dom"/>
</dbReference>
<gene>
    <name evidence="7" type="ORF">NLS_LOCUS1341</name>
</gene>
<evidence type="ECO:0000256" key="3">
    <source>
        <dbReference type="ARBA" id="ARBA00023136"/>
    </source>
</evidence>
<dbReference type="STRING" id="42156.A0A3P6SI27"/>
<dbReference type="GO" id="GO:0005834">
    <property type="term" value="C:heterotrimeric G-protein complex"/>
    <property type="evidence" value="ECO:0007669"/>
    <property type="project" value="InterPro"/>
</dbReference>
<proteinExistence type="inferred from homology"/>
<dbReference type="OrthoDB" id="9922095at2759"/>
<dbReference type="SMART" id="SM01224">
    <property type="entry name" value="G_gamma"/>
    <property type="match status" value="1"/>
</dbReference>
<dbReference type="GO" id="GO:0050909">
    <property type="term" value="P:sensory perception of taste"/>
    <property type="evidence" value="ECO:0007669"/>
    <property type="project" value="InterPro"/>
</dbReference>
<evidence type="ECO:0000259" key="6">
    <source>
        <dbReference type="PROSITE" id="PS50058"/>
    </source>
</evidence>
<dbReference type="EMBL" id="UYRX01000046">
    <property type="protein sequence ID" value="VDK71179.1"/>
    <property type="molecule type" value="Genomic_DNA"/>
</dbReference>
<dbReference type="SUPFAM" id="SSF48670">
    <property type="entry name" value="Transducin (heterotrimeric G protein), gamma chain"/>
    <property type="match status" value="1"/>
</dbReference>
<dbReference type="PRINTS" id="PR00321">
    <property type="entry name" value="GPROTEING"/>
</dbReference>
<dbReference type="InterPro" id="IPR039227">
    <property type="entry name" value="GNG13"/>
</dbReference>
<evidence type="ECO:0000313" key="7">
    <source>
        <dbReference type="EMBL" id="VDK71179.1"/>
    </source>
</evidence>
<evidence type="ECO:0000256" key="1">
    <source>
        <dbReference type="ARBA" id="ARBA00007431"/>
    </source>
</evidence>
<comment type="subunit">
    <text evidence="5">G proteins are composed of 3 units; alpha, beta and gamma.</text>
</comment>
<comment type="function">
    <text evidence="5">Guanine nucleotide-binding proteins (G proteins) are involved as a modulator or transducer in various transmembrane signaling systems. The beta and gamma chains are required for the GTPase activity, for replacement of GDP by GTP, and for G protein-effector interaction.</text>
</comment>
<evidence type="ECO:0000256" key="2">
    <source>
        <dbReference type="ARBA" id="ARBA00022475"/>
    </source>
</evidence>
<protein>
    <recommendedName>
        <fullName evidence="5">Guanine nucleotide-binding protein subunit gamma</fullName>
    </recommendedName>
</protein>
<keyword evidence="8" id="KW-1185">Reference proteome</keyword>
<name>A0A3P6SI27_LITSI</name>
<evidence type="ECO:0000256" key="4">
    <source>
        <dbReference type="ARBA" id="ARBA00023224"/>
    </source>
</evidence>
<dbReference type="PANTHER" id="PTHR15936">
    <property type="entry name" value="GUANINE NUCLEOTIDE-BINDING PROTEIN G I /G S /G O GAMMA-13 SUBUNIT"/>
    <property type="match status" value="1"/>
</dbReference>
<dbReference type="GO" id="GO:0007200">
    <property type="term" value="P:phospholipase C-activating G protein-coupled receptor signaling pathway"/>
    <property type="evidence" value="ECO:0007669"/>
    <property type="project" value="InterPro"/>
</dbReference>
<dbReference type="PANTHER" id="PTHR15936:SF2">
    <property type="entry name" value="GUANINE NUCLEOTIDE-BINDING PROTEIN G(I)_G(S)_G(O) SUBUNIT GAMMA-13"/>
    <property type="match status" value="1"/>
</dbReference>
<dbReference type="AlphaFoldDB" id="A0A3P6SI27"/>
<comment type="subcellular location">
    <subcellularLocation>
        <location evidence="5">Cell membrane</location>
        <topology evidence="5">Lipid-anchor</topology>
        <orientation evidence="5">Cytoplasmic side</orientation>
    </subcellularLocation>
</comment>
<dbReference type="CDD" id="cd00068">
    <property type="entry name" value="GGL"/>
    <property type="match status" value="1"/>
</dbReference>
<reference evidence="7 8" key="1">
    <citation type="submission" date="2018-08" db="EMBL/GenBank/DDBJ databases">
        <authorList>
            <person name="Laetsch R D."/>
            <person name="Stevens L."/>
            <person name="Kumar S."/>
            <person name="Blaxter L. M."/>
        </authorList>
    </citation>
    <scope>NUCLEOTIDE SEQUENCE [LARGE SCALE GENOMIC DNA]</scope>
</reference>
<keyword evidence="4 5" id="KW-0807">Transducer</keyword>
<dbReference type="SMART" id="SM00224">
    <property type="entry name" value="GGL"/>
    <property type="match status" value="1"/>
</dbReference>
<organism evidence="7 8">
    <name type="scientific">Litomosoides sigmodontis</name>
    <name type="common">Filarial nematode worm</name>
    <dbReference type="NCBI Taxonomy" id="42156"/>
    <lineage>
        <taxon>Eukaryota</taxon>
        <taxon>Metazoa</taxon>
        <taxon>Ecdysozoa</taxon>
        <taxon>Nematoda</taxon>
        <taxon>Chromadorea</taxon>
        <taxon>Rhabditida</taxon>
        <taxon>Spirurina</taxon>
        <taxon>Spiruromorpha</taxon>
        <taxon>Filarioidea</taxon>
        <taxon>Onchocercidae</taxon>
        <taxon>Litomosoides</taxon>
    </lineage>
</organism>
<evidence type="ECO:0000256" key="5">
    <source>
        <dbReference type="RuleBase" id="RU004973"/>
    </source>
</evidence>
<keyword evidence="3 5" id="KW-0472">Membrane</keyword>
<comment type="similarity">
    <text evidence="1 5">Belongs to the G protein gamma family.</text>
</comment>
<accession>A0A3P6SI27</accession>
<keyword evidence="2 5" id="KW-1003">Cell membrane</keyword>
<keyword evidence="5" id="KW-0449">Lipoprotein</keyword>
<dbReference type="InterPro" id="IPR001770">
    <property type="entry name" value="G-protein_gamma"/>
</dbReference>
<feature type="domain" description="G protein gamma" evidence="6">
    <location>
        <begin position="118"/>
        <end position="176"/>
    </location>
</feature>
<dbReference type="PROSITE" id="PS50058">
    <property type="entry name" value="G_PROTEIN_GAMMA"/>
    <property type="match status" value="1"/>
</dbReference>
<dbReference type="GO" id="GO:0031681">
    <property type="term" value="F:G-protein beta-subunit binding"/>
    <property type="evidence" value="ECO:0007669"/>
    <property type="project" value="InterPro"/>
</dbReference>
<dbReference type="Pfam" id="PF00631">
    <property type="entry name" value="G-gamma"/>
    <property type="match status" value="1"/>
</dbReference>
<evidence type="ECO:0000313" key="8">
    <source>
        <dbReference type="Proteomes" id="UP000277928"/>
    </source>
</evidence>
<sequence length="176" mass="19528">MRQEEEEGLRGGRACVGAWRAILQECTSKAGTLCFSSQQTDELLGNSSEDQGQRSSLSSITSLGGKARCLGSKAVGDREASENSQISSLPLSCCYALNFEESLKHFVVYLGEMDKGDMQRSVESLRHQLHIQRLPVSQSANEMKRYIEGQQENDPLVNPVDKRCNPWAEKSKCQIL</sequence>
<dbReference type="InterPro" id="IPR036284">
    <property type="entry name" value="GGL_sf"/>
</dbReference>